<evidence type="ECO:0000256" key="2">
    <source>
        <dbReference type="ARBA" id="ARBA00012251"/>
    </source>
</evidence>
<evidence type="ECO:0000256" key="6">
    <source>
        <dbReference type="ARBA" id="ARBA00022771"/>
    </source>
</evidence>
<dbReference type="InterPro" id="IPR044066">
    <property type="entry name" value="TRIAD_supradom"/>
</dbReference>
<proteinExistence type="predicted"/>
<feature type="compositionally biased region" description="Low complexity" evidence="9">
    <location>
        <begin position="446"/>
        <end position="465"/>
    </location>
</feature>
<dbReference type="OrthoDB" id="9977870at2759"/>
<feature type="region of interest" description="Disordered" evidence="9">
    <location>
        <begin position="119"/>
        <end position="174"/>
    </location>
</feature>
<keyword evidence="6" id="KW-0863">Zinc-finger</keyword>
<keyword evidence="8" id="KW-0862">Zinc</keyword>
<dbReference type="SUPFAM" id="SSF57850">
    <property type="entry name" value="RING/U-box"/>
    <property type="match status" value="3"/>
</dbReference>
<dbReference type="CDD" id="cd22582">
    <property type="entry name" value="BRcat_RBR_unk"/>
    <property type="match status" value="1"/>
</dbReference>
<reference evidence="11" key="1">
    <citation type="journal article" date="2016" name="Mol. Biol. Evol.">
        <title>Comparative Genomics of Early-Diverging Mushroom-Forming Fungi Provides Insights into the Origins of Lignocellulose Decay Capabilities.</title>
        <authorList>
            <person name="Nagy L.G."/>
            <person name="Riley R."/>
            <person name="Tritt A."/>
            <person name="Adam C."/>
            <person name="Daum C."/>
            <person name="Floudas D."/>
            <person name="Sun H."/>
            <person name="Yadav J.S."/>
            <person name="Pangilinan J."/>
            <person name="Larsson K.H."/>
            <person name="Matsuura K."/>
            <person name="Barry K."/>
            <person name="Labutti K."/>
            <person name="Kuo R."/>
            <person name="Ohm R.A."/>
            <person name="Bhattacharya S.S."/>
            <person name="Shirouzu T."/>
            <person name="Yoshinaga Y."/>
            <person name="Martin F.M."/>
            <person name="Grigoriev I.V."/>
            <person name="Hibbett D.S."/>
        </authorList>
    </citation>
    <scope>NUCLEOTIDE SEQUENCE [LARGE SCALE GENOMIC DNA]</scope>
    <source>
        <strain evidence="11">CBS 109695</strain>
    </source>
</reference>
<feature type="compositionally biased region" description="Acidic residues" evidence="9">
    <location>
        <begin position="120"/>
        <end position="130"/>
    </location>
</feature>
<protein>
    <recommendedName>
        <fullName evidence="2">RBR-type E3 ubiquitin transferase</fullName>
        <ecNumber evidence="2">2.3.2.31</ecNumber>
    </recommendedName>
</protein>
<keyword evidence="4" id="KW-0479">Metal-binding</keyword>
<dbReference type="Gene3D" id="1.20.120.1750">
    <property type="match status" value="1"/>
</dbReference>
<organism evidence="11">
    <name type="scientific">Athelia psychrophila</name>
    <dbReference type="NCBI Taxonomy" id="1759441"/>
    <lineage>
        <taxon>Eukaryota</taxon>
        <taxon>Fungi</taxon>
        <taxon>Dikarya</taxon>
        <taxon>Basidiomycota</taxon>
        <taxon>Agaricomycotina</taxon>
        <taxon>Agaricomycetes</taxon>
        <taxon>Agaricomycetidae</taxon>
        <taxon>Atheliales</taxon>
        <taxon>Atheliaceae</taxon>
        <taxon>Athelia</taxon>
    </lineage>
</organism>
<dbReference type="PROSITE" id="PS51873">
    <property type="entry name" value="TRIAD"/>
    <property type="match status" value="1"/>
</dbReference>
<dbReference type="InterPro" id="IPR031127">
    <property type="entry name" value="E3_UB_ligase_RBR"/>
</dbReference>
<gene>
    <name evidence="11" type="ORF">FIBSPDRAFT_802687</name>
</gene>
<dbReference type="STRING" id="436010.A0A165XNL6"/>
<comment type="catalytic activity">
    <reaction evidence="1">
        <text>[E2 ubiquitin-conjugating enzyme]-S-ubiquitinyl-L-cysteine + [acceptor protein]-L-lysine = [E2 ubiquitin-conjugating enzyme]-L-cysteine + [acceptor protein]-N(6)-ubiquitinyl-L-lysine.</text>
        <dbReference type="EC" id="2.3.2.31"/>
    </reaction>
</comment>
<dbReference type="CDD" id="cd22584">
    <property type="entry name" value="Rcat_RBR_unk"/>
    <property type="match status" value="1"/>
</dbReference>
<accession>A0A165XNL6</accession>
<evidence type="ECO:0000256" key="1">
    <source>
        <dbReference type="ARBA" id="ARBA00001798"/>
    </source>
</evidence>
<sequence>MTLALDIQSELAIFQFLEEDLRSISLTNEAERLQLAEIIAATAPQNAAEFYYEPQLSDQEIALQLFTSENHFALDHAYAELLQSENATFAISMQEAQRLAAADQKARIDNQFAQKLQTTLDEDEDEDDEELGNHDHVDADSMLGRETIDEILASDPNSKDKSKGKGKAVDLGSLADRATDSRPLKHASDASISPYPSCGICGDIFQDTYSPMMATETANSSKRIPFGLRLPCPGKHPYCVNCLSQYISSKLDPDGSGSVKDGRIVFPIRCPECPADKWTEGIPDTVAVKVLAKDIADLWHYQKLLDSQPRYYCPNKSCSALVQVDESSTDPQAICPLCSMILCVPCKVQWHDGYTCEEYQALPAEDRSAEDLLLLRLAKKEKWRRCNKCKGMIELVSGCNHITCVCGSHFCFQCGADWNIKEVKCTRGGGCQLWEDDDQLLDQDQRGAAAQQMPPAAPRAPARAPARPPVFAPAPVFAPPPPPPVLPWYAPPRYDNPPPRYVNQAVDFDWIHSPDAGSWNHNFTADMLNTSTCGYCGSGHPNLRGLEHHLANVRRHPVFSCCGKLFRERHHYEQHRDSGWDHHDTCIRGEDA</sequence>
<evidence type="ECO:0000256" key="8">
    <source>
        <dbReference type="ARBA" id="ARBA00022833"/>
    </source>
</evidence>
<dbReference type="PANTHER" id="PTHR11685">
    <property type="entry name" value="RBR FAMILY RING FINGER AND IBR DOMAIN-CONTAINING"/>
    <property type="match status" value="1"/>
</dbReference>
<evidence type="ECO:0000259" key="10">
    <source>
        <dbReference type="PROSITE" id="PS51873"/>
    </source>
</evidence>
<evidence type="ECO:0000256" key="9">
    <source>
        <dbReference type="SAM" id="MobiDB-lite"/>
    </source>
</evidence>
<dbReference type="AlphaFoldDB" id="A0A165XNL6"/>
<dbReference type="EC" id="2.3.2.31" evidence="2"/>
<dbReference type="GO" id="GO:0008270">
    <property type="term" value="F:zinc ion binding"/>
    <property type="evidence" value="ECO:0007669"/>
    <property type="project" value="UniProtKB-KW"/>
</dbReference>
<feature type="region of interest" description="Disordered" evidence="9">
    <location>
        <begin position="445"/>
        <end position="466"/>
    </location>
</feature>
<keyword evidence="5" id="KW-0677">Repeat</keyword>
<dbReference type="InterPro" id="IPR002867">
    <property type="entry name" value="IBR_dom"/>
</dbReference>
<dbReference type="EMBL" id="KV417715">
    <property type="protein sequence ID" value="KZP08732.1"/>
    <property type="molecule type" value="Genomic_DNA"/>
</dbReference>
<evidence type="ECO:0000256" key="7">
    <source>
        <dbReference type="ARBA" id="ARBA00022786"/>
    </source>
</evidence>
<evidence type="ECO:0000256" key="4">
    <source>
        <dbReference type="ARBA" id="ARBA00022723"/>
    </source>
</evidence>
<keyword evidence="7" id="KW-0833">Ubl conjugation pathway</keyword>
<feature type="domain" description="RING-type" evidence="10">
    <location>
        <begin position="194"/>
        <end position="435"/>
    </location>
</feature>
<name>A0A165XNL6_9AGAM</name>
<evidence type="ECO:0000256" key="3">
    <source>
        <dbReference type="ARBA" id="ARBA00022679"/>
    </source>
</evidence>
<dbReference type="SMART" id="SM00647">
    <property type="entry name" value="IBR"/>
    <property type="match status" value="2"/>
</dbReference>
<dbReference type="GO" id="GO:0061630">
    <property type="term" value="F:ubiquitin protein ligase activity"/>
    <property type="evidence" value="ECO:0007669"/>
    <property type="project" value="UniProtKB-EC"/>
</dbReference>
<evidence type="ECO:0000256" key="5">
    <source>
        <dbReference type="ARBA" id="ARBA00022737"/>
    </source>
</evidence>
<dbReference type="Pfam" id="PF01485">
    <property type="entry name" value="IBR"/>
    <property type="match status" value="2"/>
</dbReference>
<dbReference type="GO" id="GO:0016567">
    <property type="term" value="P:protein ubiquitination"/>
    <property type="evidence" value="ECO:0007669"/>
    <property type="project" value="InterPro"/>
</dbReference>
<evidence type="ECO:0000313" key="11">
    <source>
        <dbReference type="EMBL" id="KZP08732.1"/>
    </source>
</evidence>
<keyword evidence="3" id="KW-0808">Transferase</keyword>